<reference evidence="6" key="1">
    <citation type="submission" date="2023-07" db="EMBL/GenBank/DDBJ databases">
        <title>30 novel species of actinomycetes from the DSMZ collection.</title>
        <authorList>
            <person name="Nouioui I."/>
        </authorList>
    </citation>
    <scope>NUCLEOTIDE SEQUENCE [LARGE SCALE GENOMIC DNA]</scope>
    <source>
        <strain evidence="6">DSM 41982</strain>
    </source>
</reference>
<evidence type="ECO:0000256" key="1">
    <source>
        <dbReference type="ARBA" id="ARBA00010990"/>
    </source>
</evidence>
<evidence type="ECO:0000256" key="3">
    <source>
        <dbReference type="SAM" id="MobiDB-lite"/>
    </source>
</evidence>
<dbReference type="SUPFAM" id="SSF56214">
    <property type="entry name" value="4'-phosphopantetheinyl transferase"/>
    <property type="match status" value="2"/>
</dbReference>
<dbReference type="Gene3D" id="3.90.470.20">
    <property type="entry name" value="4'-phosphopantetheinyl transferase domain"/>
    <property type="match status" value="2"/>
</dbReference>
<dbReference type="InterPro" id="IPR037143">
    <property type="entry name" value="4-PPantetheinyl_Trfase_dom_sf"/>
</dbReference>
<dbReference type="PANTHER" id="PTHR12215">
    <property type="entry name" value="PHOSPHOPANTETHEINE TRANSFERASE"/>
    <property type="match status" value="1"/>
</dbReference>
<proteinExistence type="inferred from homology"/>
<name>A0ABD5DXQ8_9ACTN</name>
<dbReference type="RefSeq" id="WP_007827461.1">
    <property type="nucleotide sequence ID" value="NZ_JAVRER010000001.1"/>
</dbReference>
<evidence type="ECO:0000313" key="5">
    <source>
        <dbReference type="EMBL" id="MDT0413901.1"/>
    </source>
</evidence>
<dbReference type="PANTHER" id="PTHR12215:SF10">
    <property type="entry name" value="L-AMINOADIPATE-SEMIALDEHYDE DEHYDROGENASE-PHOSPHOPANTETHEINYL TRANSFERASE"/>
    <property type="match status" value="1"/>
</dbReference>
<dbReference type="EMBL" id="JAVRER010000001">
    <property type="protein sequence ID" value="MDT0413901.1"/>
    <property type="molecule type" value="Genomic_DNA"/>
</dbReference>
<organism evidence="5 6">
    <name type="scientific">Streptomyces evansiae</name>
    <dbReference type="NCBI Taxonomy" id="3075535"/>
    <lineage>
        <taxon>Bacteria</taxon>
        <taxon>Bacillati</taxon>
        <taxon>Actinomycetota</taxon>
        <taxon>Actinomycetes</taxon>
        <taxon>Kitasatosporales</taxon>
        <taxon>Streptomycetaceae</taxon>
        <taxon>Streptomyces</taxon>
    </lineage>
</organism>
<accession>A0ABD5DXQ8</accession>
<comment type="similarity">
    <text evidence="1">Belongs to the P-Pant transferase superfamily. Gsp/Sfp/HetI/AcpT family.</text>
</comment>
<feature type="region of interest" description="Disordered" evidence="3">
    <location>
        <begin position="1"/>
        <end position="31"/>
    </location>
</feature>
<sequence length="279" mass="29554">MGSPREQHQHTPPRARYGNAPPRGRDEDTPDAAAATAAEHLVAEGAAHVWWWRCGSRVDPADLELLSTEEFRRALSMLAERDAAEFVTTRARARRAIGALLGLAPQGIVLGRGRCPGCGAEDHGPPRLARPALPLAISLSRSAGWGVLALGAGPGIGVDAEALRPVGASLLTGSVLTEAERAHLRAHPAGARREAAFHRAWTRKEAVVKAVGVGLVGTALDRLETRPERAGPVRLTHHGTGRTTRWHVEDLTVDARLAVALARPEGPAARGPVHLHPPA</sequence>
<dbReference type="InterPro" id="IPR008278">
    <property type="entry name" value="4-PPantetheinyl_Trfase_dom"/>
</dbReference>
<dbReference type="GO" id="GO:0016740">
    <property type="term" value="F:transferase activity"/>
    <property type="evidence" value="ECO:0007669"/>
    <property type="project" value="UniProtKB-KW"/>
</dbReference>
<protein>
    <submittedName>
        <fullName evidence="5">4'-phosphopantetheinyl transferase superfamily protein</fullName>
    </submittedName>
</protein>
<evidence type="ECO:0000256" key="2">
    <source>
        <dbReference type="ARBA" id="ARBA00022679"/>
    </source>
</evidence>
<evidence type="ECO:0000259" key="4">
    <source>
        <dbReference type="Pfam" id="PF01648"/>
    </source>
</evidence>
<comment type="caution">
    <text evidence="5">The sequence shown here is derived from an EMBL/GenBank/DDBJ whole genome shotgun (WGS) entry which is preliminary data.</text>
</comment>
<feature type="domain" description="4'-phosphopantetheinyl transferase" evidence="4">
    <location>
        <begin position="155"/>
        <end position="260"/>
    </location>
</feature>
<keyword evidence="2 5" id="KW-0808">Transferase</keyword>
<dbReference type="Pfam" id="PF01648">
    <property type="entry name" value="ACPS"/>
    <property type="match status" value="1"/>
</dbReference>
<dbReference type="AlphaFoldDB" id="A0ABD5DXQ8"/>
<dbReference type="Proteomes" id="UP001183607">
    <property type="component" value="Unassembled WGS sequence"/>
</dbReference>
<gene>
    <name evidence="5" type="ORF">RM574_00195</name>
</gene>
<evidence type="ECO:0000313" key="6">
    <source>
        <dbReference type="Proteomes" id="UP001183607"/>
    </source>
</evidence>
<dbReference type="InterPro" id="IPR050559">
    <property type="entry name" value="P-Pant_transferase_sf"/>
</dbReference>